<dbReference type="SMART" id="SM00387">
    <property type="entry name" value="HATPase_c"/>
    <property type="match status" value="1"/>
</dbReference>
<dbReference type="CDD" id="cd00082">
    <property type="entry name" value="HisKA"/>
    <property type="match status" value="1"/>
</dbReference>
<dbReference type="Pfam" id="PF00512">
    <property type="entry name" value="HisKA"/>
    <property type="match status" value="1"/>
</dbReference>
<dbReference type="SUPFAM" id="SSF52172">
    <property type="entry name" value="CheY-like"/>
    <property type="match status" value="2"/>
</dbReference>
<dbReference type="InterPro" id="IPR015943">
    <property type="entry name" value="WD40/YVTN_repeat-like_dom_sf"/>
</dbReference>
<dbReference type="InterPro" id="IPR036890">
    <property type="entry name" value="HATPase_C_sf"/>
</dbReference>
<feature type="domain" description="Response regulatory" evidence="17">
    <location>
        <begin position="1154"/>
        <end position="1267"/>
    </location>
</feature>
<evidence type="ECO:0000256" key="10">
    <source>
        <dbReference type="ARBA" id="ARBA00022840"/>
    </source>
</evidence>
<evidence type="ECO:0000256" key="5">
    <source>
        <dbReference type="ARBA" id="ARBA00022553"/>
    </source>
</evidence>
<organism evidence="18 19">
    <name type="scientific">Dyadobacter pollutisoli</name>
    <dbReference type="NCBI Taxonomy" id="2910158"/>
    <lineage>
        <taxon>Bacteria</taxon>
        <taxon>Pseudomonadati</taxon>
        <taxon>Bacteroidota</taxon>
        <taxon>Cytophagia</taxon>
        <taxon>Cytophagales</taxon>
        <taxon>Spirosomataceae</taxon>
        <taxon>Dyadobacter</taxon>
    </lineage>
</organism>
<dbReference type="RefSeq" id="WP_244820073.1">
    <property type="nucleotide sequence ID" value="NZ_CP112998.1"/>
</dbReference>
<dbReference type="PROSITE" id="PS50109">
    <property type="entry name" value="HIS_KIN"/>
    <property type="match status" value="1"/>
</dbReference>
<evidence type="ECO:0000256" key="1">
    <source>
        <dbReference type="ARBA" id="ARBA00000085"/>
    </source>
</evidence>
<dbReference type="InterPro" id="IPR001789">
    <property type="entry name" value="Sig_transdc_resp-reg_receiver"/>
</dbReference>
<dbReference type="PROSITE" id="PS50110">
    <property type="entry name" value="RESPONSE_REGULATORY"/>
    <property type="match status" value="2"/>
</dbReference>
<feature type="chain" id="PRO_5038608358" description="histidine kinase" evidence="15">
    <location>
        <begin position="24"/>
        <end position="1420"/>
    </location>
</feature>
<dbReference type="InterPro" id="IPR003594">
    <property type="entry name" value="HATPase_dom"/>
</dbReference>
<proteinExistence type="predicted"/>
<dbReference type="EMBL" id="CP112998">
    <property type="protein sequence ID" value="WAC14706.1"/>
    <property type="molecule type" value="Genomic_DNA"/>
</dbReference>
<dbReference type="InterPro" id="IPR011006">
    <property type="entry name" value="CheY-like_superfamily"/>
</dbReference>
<dbReference type="Gene3D" id="2.60.40.10">
    <property type="entry name" value="Immunoglobulins"/>
    <property type="match status" value="1"/>
</dbReference>
<evidence type="ECO:0000256" key="8">
    <source>
        <dbReference type="ARBA" id="ARBA00022741"/>
    </source>
</evidence>
<dbReference type="FunFam" id="3.30.565.10:FF:000010">
    <property type="entry name" value="Sensor histidine kinase RcsC"/>
    <property type="match status" value="1"/>
</dbReference>
<dbReference type="Gene3D" id="3.40.50.2300">
    <property type="match status" value="2"/>
</dbReference>
<dbReference type="EC" id="2.7.13.3" evidence="3"/>
<dbReference type="InterPro" id="IPR036097">
    <property type="entry name" value="HisK_dim/P_sf"/>
</dbReference>
<dbReference type="Pfam" id="PF00072">
    <property type="entry name" value="Response_reg"/>
    <property type="match status" value="2"/>
</dbReference>
<dbReference type="SUPFAM" id="SSF47384">
    <property type="entry name" value="Homodimeric domain of signal transducing histidine kinase"/>
    <property type="match status" value="1"/>
</dbReference>
<keyword evidence="7" id="KW-0812">Transmembrane</keyword>
<evidence type="ECO:0000313" key="18">
    <source>
        <dbReference type="EMBL" id="WAC14706.1"/>
    </source>
</evidence>
<keyword evidence="6" id="KW-0808">Transferase</keyword>
<evidence type="ECO:0000313" key="19">
    <source>
        <dbReference type="Proteomes" id="UP001164653"/>
    </source>
</evidence>
<evidence type="ECO:0000256" key="6">
    <source>
        <dbReference type="ARBA" id="ARBA00022679"/>
    </source>
</evidence>
<keyword evidence="4" id="KW-1003">Cell membrane</keyword>
<dbReference type="Gene3D" id="1.10.287.130">
    <property type="match status" value="1"/>
</dbReference>
<evidence type="ECO:0000259" key="16">
    <source>
        <dbReference type="PROSITE" id="PS50109"/>
    </source>
</evidence>
<dbReference type="InterPro" id="IPR003661">
    <property type="entry name" value="HisK_dim/P_dom"/>
</dbReference>
<dbReference type="GO" id="GO:0005886">
    <property type="term" value="C:plasma membrane"/>
    <property type="evidence" value="ECO:0007669"/>
    <property type="project" value="UniProtKB-SubCell"/>
</dbReference>
<dbReference type="InterPro" id="IPR011123">
    <property type="entry name" value="Y_Y_Y"/>
</dbReference>
<dbReference type="GO" id="GO:0005524">
    <property type="term" value="F:ATP binding"/>
    <property type="evidence" value="ECO:0007669"/>
    <property type="project" value="UniProtKB-KW"/>
</dbReference>
<evidence type="ECO:0000256" key="4">
    <source>
        <dbReference type="ARBA" id="ARBA00022475"/>
    </source>
</evidence>
<dbReference type="InterPro" id="IPR011110">
    <property type="entry name" value="Reg_prop"/>
</dbReference>
<dbReference type="Pfam" id="PF07495">
    <property type="entry name" value="Y_Y_Y"/>
    <property type="match status" value="1"/>
</dbReference>
<dbReference type="FunFam" id="1.10.287.130:FF:000003">
    <property type="entry name" value="Histidine kinase"/>
    <property type="match status" value="1"/>
</dbReference>
<evidence type="ECO:0000256" key="12">
    <source>
        <dbReference type="ARBA" id="ARBA00023136"/>
    </source>
</evidence>
<keyword evidence="8" id="KW-0547">Nucleotide-binding</keyword>
<dbReference type="Gene3D" id="3.30.565.10">
    <property type="entry name" value="Histidine kinase-like ATPase, C-terminal domain"/>
    <property type="match status" value="1"/>
</dbReference>
<dbReference type="Proteomes" id="UP001164653">
    <property type="component" value="Chromosome"/>
</dbReference>
<dbReference type="FunFam" id="2.60.40.10:FF:000791">
    <property type="entry name" value="Two-component system sensor histidine kinase/response regulator"/>
    <property type="match status" value="1"/>
</dbReference>
<feature type="signal peptide" evidence="15">
    <location>
        <begin position="1"/>
        <end position="23"/>
    </location>
</feature>
<feature type="region of interest" description="Disordered" evidence="14">
    <location>
        <begin position="877"/>
        <end position="896"/>
    </location>
</feature>
<dbReference type="Pfam" id="PF07494">
    <property type="entry name" value="Reg_prop"/>
    <property type="match status" value="8"/>
</dbReference>
<dbReference type="SUPFAM" id="SSF55874">
    <property type="entry name" value="ATPase domain of HSP90 chaperone/DNA topoisomerase II/histidine kinase"/>
    <property type="match status" value="1"/>
</dbReference>
<dbReference type="SUPFAM" id="SSF63829">
    <property type="entry name" value="Calcium-dependent phosphotriesterase"/>
    <property type="match status" value="2"/>
</dbReference>
<reference evidence="18" key="1">
    <citation type="submission" date="2022-11" db="EMBL/GenBank/DDBJ databases">
        <title>Dyadobacter pollutisoli sp. nov., isolated from plastic dumped soil.</title>
        <authorList>
            <person name="Kim J.M."/>
            <person name="Kim K.R."/>
            <person name="Lee J.K."/>
            <person name="Hao L."/>
            <person name="Jeon C.O."/>
        </authorList>
    </citation>
    <scope>NUCLEOTIDE SEQUENCE</scope>
    <source>
        <strain evidence="18">U1</strain>
    </source>
</reference>
<dbReference type="SMART" id="SM00448">
    <property type="entry name" value="REC"/>
    <property type="match status" value="2"/>
</dbReference>
<sequence>MKFILYCFLSISALWVTSLAATAQNKPIHFKRLSVENGLLNNDVNCVFQDRKGFIWIGTNGGLNRYDGHEFKVYKNNEKDAGSLSNDVVMSLAEDKSGNLWIGTAGGGLNMLDRDRGTFQTYMHDEKNEKSIAGNLIHRIVFDKNGKLWVATTAGLDVFDTSERVAATHYKFNTKNQKSISSDNVYAVFCDRENNMWVGTSQGLDLLDRKTGLFSRLIPAEEKENHHPANDVRCIYQDSKGRMWIGSYRGGLSLYQKNDGTFRRFKNDPANPASISNNSVTSINENEGDIWAGTENGGLNILDTEKWTFAVHAYDEVDPSSIGGNSVDCIYKDRENNLWLGIYSAGTSTYKSSNGFEHYRHDASAGSLSHNFVLCFFEDEDKKLWIGTDGGGLNLYDPVTSKFKAYRQQKSGTGISGDFVLAIVSDDEHKLWIGTWGEGVNVFDPKTGQFKVFKHQAGVANSLQSDNVYAIAKTPDKRIWLSTYGDGIDAYDPEKKVFEHYMNVPGKAGTLSDNTVNCLLTDRKGNLWVGTSTGELNRYDQKTDQFAVYRFSGNGRQSSAIHSLTEDRQGILWLCTIKGLIRFDPRTGIFKKYTTEHGLISNVTEAIVEDNQGMLWIGTIAGLAMLDPKTEKFKNYSIEYGLQGREFKQKSAFRDHEGKLYFGGVNGFNKFDPAGVHADATTYPIVITNFRVNNKEVMRTKTGAQVTLLPHDISETTSITLPYNQSFISFDYSALDFTSSQKNYAYFLENFDKDWNYPGVENTAVYTNLPPGEYFFKVKAQNLSGDWVVSPNALTIIITPPFWATWWFRILAVLSGALLVYLFYKQRVNGIVSQKAELEKLVEERTMIVQKQSEELHAQSEHLQSLNEELQSQSEELRVQAEELHEQHEQEQLAREEAERANQAKSIFLATMSHEIRTPMNGVIGMTALLSETELTKEQEEYTRTIAACGETLVSVINDILDFSKIESGKIDLEEREYELRLTIEETMDLFALPAFRKNIDLVYFIDPDLPEYLIGDSLRLKQVLINLINNALKFTAEGQVYIHVSKYADAAHGEMGVGFAVEDTGIGIREDNLSNLFKAFSQVDSSINRRYGGTGLGLVICERLIRLMGGEISVKSEYGKGSAFHFYISTKFSDKASEEAGGANALSGLEGKSVLLVDDNQTNLGILKKYLQQWKIDPILASTASQARGILAINKSIGLVITDMHLPKEDGLSLARAIHKEKQPRPVILMTSAGEEVKAKSRELFSGILSKPVKRSHLEKSIYAALTNQVHYPSEAAVDTKMLDEKFSKEYPLELLVAEDNLVNQKFIEYVLKKLGYEIVIANHGAEVLEKLSQKSYDVILMDVQMPEMDGLEATRIIRQRYGPLPYIVALTANAMSEDRNNCLNAGMDDYMAKPMKLDVIKIVLKRAFQKIHHLEVDA</sequence>
<evidence type="ECO:0000256" key="2">
    <source>
        <dbReference type="ARBA" id="ARBA00004651"/>
    </source>
</evidence>
<feature type="modified residue" description="4-aspartylphosphate" evidence="13">
    <location>
        <position position="1344"/>
    </location>
</feature>
<evidence type="ECO:0000256" key="3">
    <source>
        <dbReference type="ARBA" id="ARBA00012438"/>
    </source>
</evidence>
<dbReference type="SMART" id="SM00388">
    <property type="entry name" value="HisKA"/>
    <property type="match status" value="1"/>
</dbReference>
<dbReference type="CDD" id="cd17546">
    <property type="entry name" value="REC_hyHK_CKI1_RcsC-like"/>
    <property type="match status" value="1"/>
</dbReference>
<evidence type="ECO:0000256" key="14">
    <source>
        <dbReference type="SAM" id="MobiDB-lite"/>
    </source>
</evidence>
<dbReference type="GO" id="GO:0000155">
    <property type="term" value="F:phosphorelay sensor kinase activity"/>
    <property type="evidence" value="ECO:0007669"/>
    <property type="project" value="InterPro"/>
</dbReference>
<evidence type="ECO:0000256" key="13">
    <source>
        <dbReference type="PROSITE-ProRule" id="PRU00169"/>
    </source>
</evidence>
<dbReference type="PANTHER" id="PTHR45339:SF5">
    <property type="entry name" value="HISTIDINE KINASE"/>
    <property type="match status" value="1"/>
</dbReference>
<gene>
    <name evidence="18" type="ORF">ON006_12240</name>
</gene>
<evidence type="ECO:0000256" key="15">
    <source>
        <dbReference type="SAM" id="SignalP"/>
    </source>
</evidence>
<dbReference type="InterPro" id="IPR004358">
    <property type="entry name" value="Sig_transdc_His_kin-like_C"/>
</dbReference>
<dbReference type="InterPro" id="IPR013783">
    <property type="entry name" value="Ig-like_fold"/>
</dbReference>
<dbReference type="Pfam" id="PF02518">
    <property type="entry name" value="HATPase_c"/>
    <property type="match status" value="1"/>
</dbReference>
<keyword evidence="19" id="KW-1185">Reference proteome</keyword>
<keyword evidence="9" id="KW-0418">Kinase</keyword>
<dbReference type="CDD" id="cd00156">
    <property type="entry name" value="REC"/>
    <property type="match status" value="1"/>
</dbReference>
<feature type="modified residue" description="4-aspartylphosphate" evidence="13">
    <location>
        <position position="1204"/>
    </location>
</feature>
<evidence type="ECO:0000259" key="17">
    <source>
        <dbReference type="PROSITE" id="PS50110"/>
    </source>
</evidence>
<dbReference type="InterPro" id="IPR005467">
    <property type="entry name" value="His_kinase_dom"/>
</dbReference>
<protein>
    <recommendedName>
        <fullName evidence="3">histidine kinase</fullName>
        <ecNumber evidence="3">2.7.13.3</ecNumber>
    </recommendedName>
</protein>
<keyword evidence="10" id="KW-0067">ATP-binding</keyword>
<feature type="domain" description="Histidine kinase" evidence="16">
    <location>
        <begin position="911"/>
        <end position="1133"/>
    </location>
</feature>
<keyword evidence="12" id="KW-0472">Membrane</keyword>
<evidence type="ECO:0000256" key="9">
    <source>
        <dbReference type="ARBA" id="ARBA00022777"/>
    </source>
</evidence>
<comment type="subcellular location">
    <subcellularLocation>
        <location evidence="2">Cell membrane</location>
        <topology evidence="2">Multi-pass membrane protein</topology>
    </subcellularLocation>
</comment>
<comment type="catalytic activity">
    <reaction evidence="1">
        <text>ATP + protein L-histidine = ADP + protein N-phospho-L-histidine.</text>
        <dbReference type="EC" id="2.7.13.3"/>
    </reaction>
</comment>
<evidence type="ECO:0000256" key="11">
    <source>
        <dbReference type="ARBA" id="ARBA00022989"/>
    </source>
</evidence>
<evidence type="ECO:0000256" key="7">
    <source>
        <dbReference type="ARBA" id="ARBA00022692"/>
    </source>
</evidence>
<accession>A0A9E8NGU2</accession>
<dbReference type="CDD" id="cd16922">
    <property type="entry name" value="HATPase_EvgS-ArcB-TorS-like"/>
    <property type="match status" value="1"/>
</dbReference>
<feature type="domain" description="Response regulatory" evidence="17">
    <location>
        <begin position="1295"/>
        <end position="1410"/>
    </location>
</feature>
<keyword evidence="15" id="KW-0732">Signal</keyword>
<dbReference type="Gene3D" id="2.130.10.10">
    <property type="entry name" value="YVTN repeat-like/Quinoprotein amine dehydrogenase"/>
    <property type="match status" value="2"/>
</dbReference>
<dbReference type="KEGG" id="dpf:ON006_12240"/>
<keyword evidence="11" id="KW-1133">Transmembrane helix</keyword>
<name>A0A9E8NGU2_9BACT</name>
<dbReference type="PRINTS" id="PR00344">
    <property type="entry name" value="BCTRLSENSOR"/>
</dbReference>
<dbReference type="PANTHER" id="PTHR45339">
    <property type="entry name" value="HYBRID SIGNAL TRANSDUCTION HISTIDINE KINASE J"/>
    <property type="match status" value="1"/>
</dbReference>
<keyword evidence="5 13" id="KW-0597">Phosphoprotein</keyword>